<dbReference type="Proteomes" id="UP000199766">
    <property type="component" value="Unassembled WGS sequence"/>
</dbReference>
<evidence type="ECO:0000313" key="9">
    <source>
        <dbReference type="Proteomes" id="UP000199766"/>
    </source>
</evidence>
<protein>
    <submittedName>
        <fullName evidence="8">Protease-4</fullName>
    </submittedName>
</protein>
<dbReference type="OrthoDB" id="9764363at2"/>
<dbReference type="Gene3D" id="3.90.226.10">
    <property type="entry name" value="2-enoyl-CoA Hydratase, Chain A, domain 1"/>
    <property type="match status" value="1"/>
</dbReference>
<evidence type="ECO:0000259" key="7">
    <source>
        <dbReference type="Pfam" id="PF01343"/>
    </source>
</evidence>
<keyword evidence="6" id="KW-1133">Transmembrane helix</keyword>
<evidence type="ECO:0000313" key="8">
    <source>
        <dbReference type="EMBL" id="SEQ68432.1"/>
    </source>
</evidence>
<feature type="transmembrane region" description="Helical" evidence="6">
    <location>
        <begin position="64"/>
        <end position="82"/>
    </location>
</feature>
<dbReference type="RefSeq" id="WP_091453733.1">
    <property type="nucleotide sequence ID" value="NZ_FOGD01000002.1"/>
</dbReference>
<keyword evidence="6" id="KW-0472">Membrane</keyword>
<dbReference type="SUPFAM" id="SSF52096">
    <property type="entry name" value="ClpP/crotonase"/>
    <property type="match status" value="1"/>
</dbReference>
<dbReference type="EMBL" id="FOGD01000002">
    <property type="protein sequence ID" value="SEQ68432.1"/>
    <property type="molecule type" value="Genomic_DNA"/>
</dbReference>
<evidence type="ECO:0000256" key="4">
    <source>
        <dbReference type="ARBA" id="ARBA00022825"/>
    </source>
</evidence>
<evidence type="ECO:0000256" key="6">
    <source>
        <dbReference type="SAM" id="Phobius"/>
    </source>
</evidence>
<dbReference type="GO" id="GO:0006508">
    <property type="term" value="P:proteolysis"/>
    <property type="evidence" value="ECO:0007669"/>
    <property type="project" value="UniProtKB-KW"/>
</dbReference>
<organism evidence="8 9">
    <name type="scientific">Giesbergeria anulus</name>
    <dbReference type="NCBI Taxonomy" id="180197"/>
    <lineage>
        <taxon>Bacteria</taxon>
        <taxon>Pseudomonadati</taxon>
        <taxon>Pseudomonadota</taxon>
        <taxon>Betaproteobacteria</taxon>
        <taxon>Burkholderiales</taxon>
        <taxon>Comamonadaceae</taxon>
        <taxon>Giesbergeria</taxon>
    </lineage>
</organism>
<dbReference type="InterPro" id="IPR029045">
    <property type="entry name" value="ClpP/crotonase-like_dom_sf"/>
</dbReference>
<dbReference type="GO" id="GO:0008236">
    <property type="term" value="F:serine-type peptidase activity"/>
    <property type="evidence" value="ECO:0007669"/>
    <property type="project" value="UniProtKB-KW"/>
</dbReference>
<name>A0A1H9I1R3_9BURK</name>
<feature type="region of interest" description="Disordered" evidence="5">
    <location>
        <begin position="1"/>
        <end position="26"/>
    </location>
</feature>
<keyword evidence="9" id="KW-1185">Reference proteome</keyword>
<gene>
    <name evidence="8" type="ORF">SAMN02982919_00986</name>
</gene>
<dbReference type="InterPro" id="IPR002142">
    <property type="entry name" value="Peptidase_S49"/>
</dbReference>
<proteinExistence type="inferred from homology"/>
<feature type="compositionally biased region" description="Pro residues" evidence="5">
    <location>
        <begin position="1"/>
        <end position="15"/>
    </location>
</feature>
<dbReference type="CDD" id="cd07023">
    <property type="entry name" value="S49_Sppa_N_C"/>
    <property type="match status" value="1"/>
</dbReference>
<dbReference type="PANTHER" id="PTHR42987:SF8">
    <property type="entry name" value="PROTEINASE"/>
    <property type="match status" value="1"/>
</dbReference>
<reference evidence="8 9" key="1">
    <citation type="submission" date="2016-10" db="EMBL/GenBank/DDBJ databases">
        <authorList>
            <person name="de Groot N.N."/>
        </authorList>
    </citation>
    <scope>NUCLEOTIDE SEQUENCE [LARGE SCALE GENOMIC DNA]</scope>
    <source>
        <strain evidence="8 9">ATCC 35958</strain>
    </source>
</reference>
<evidence type="ECO:0000256" key="2">
    <source>
        <dbReference type="ARBA" id="ARBA00022670"/>
    </source>
</evidence>
<dbReference type="STRING" id="180197.SAMN02982919_00986"/>
<evidence type="ECO:0000256" key="3">
    <source>
        <dbReference type="ARBA" id="ARBA00022801"/>
    </source>
</evidence>
<keyword evidence="6" id="KW-0812">Transmembrane</keyword>
<keyword evidence="2 8" id="KW-0645">Protease</keyword>
<dbReference type="Pfam" id="PF01343">
    <property type="entry name" value="Peptidase_S49"/>
    <property type="match status" value="1"/>
</dbReference>
<dbReference type="PANTHER" id="PTHR42987">
    <property type="entry name" value="PEPTIDASE S49"/>
    <property type="match status" value="1"/>
</dbReference>
<keyword evidence="3" id="KW-0378">Hydrolase</keyword>
<sequence length="348" mass="37684">MSEPHPPSSASPLPPASDLWGPQASATAAAQAPHTNMLGWEREVLEKLLLGTLAEQRAARRWRIFTRLGWLAFFAFLLWMALSQEMTASTQKSKPHTAVVAIKGEIASGADASAENIIAAMRSALEDQGSKALVLLINSPGGSPVQAGIINDEIVRLKAKHHKPIYAVVEETCASAAYYIAAAADEIYVDKASIVGSIGVLMDGFGFTGTMDKLGVERRLLTAGQNKGFLDPFSPQTEQQRVYAQTMLDQIHQQFIAVVRAGRGNRLKPTEQTFSGLFWTGTQAIDMGLADRLGNVDYVAREVVKAEELIDYTRHENVAERLAKRFGVAAGLGMAQALQTQSAVPQLR</sequence>
<comment type="similarity">
    <text evidence="1">Belongs to the peptidase S49 family.</text>
</comment>
<dbReference type="InterPro" id="IPR047272">
    <property type="entry name" value="S49_SppA_C"/>
</dbReference>
<evidence type="ECO:0000256" key="5">
    <source>
        <dbReference type="SAM" id="MobiDB-lite"/>
    </source>
</evidence>
<feature type="domain" description="Peptidase S49" evidence="7">
    <location>
        <begin position="160"/>
        <end position="306"/>
    </location>
</feature>
<accession>A0A1H9I1R3</accession>
<dbReference type="AlphaFoldDB" id="A0A1H9I1R3"/>
<keyword evidence="4" id="KW-0720">Serine protease</keyword>
<evidence type="ECO:0000256" key="1">
    <source>
        <dbReference type="ARBA" id="ARBA00008683"/>
    </source>
</evidence>